<dbReference type="Gene3D" id="3.90.180.10">
    <property type="entry name" value="Medium-chain alcohol dehydrogenases, catalytic domain"/>
    <property type="match status" value="1"/>
</dbReference>
<keyword evidence="2" id="KW-1185">Reference proteome</keyword>
<evidence type="ECO:0000313" key="2">
    <source>
        <dbReference type="Proteomes" id="UP000325579"/>
    </source>
</evidence>
<dbReference type="GeneID" id="43667007"/>
<accession>A0A5N7D8Z5</accession>
<dbReference type="OrthoDB" id="48317at2759"/>
<name>A0A5N7D8Z5_9EURO</name>
<gene>
    <name evidence="1" type="ORF">BDV37DRAFT_251546</name>
</gene>
<dbReference type="Proteomes" id="UP000325579">
    <property type="component" value="Unassembled WGS sequence"/>
</dbReference>
<dbReference type="SUPFAM" id="SSF50129">
    <property type="entry name" value="GroES-like"/>
    <property type="match status" value="1"/>
</dbReference>
<reference evidence="1 2" key="1">
    <citation type="submission" date="2019-04" db="EMBL/GenBank/DDBJ databases">
        <authorList>
            <consortium name="DOE Joint Genome Institute"/>
            <person name="Mondo S."/>
            <person name="Kjaerbolling I."/>
            <person name="Vesth T."/>
            <person name="Frisvad J.C."/>
            <person name="Nybo J.L."/>
            <person name="Theobald S."/>
            <person name="Kildgaard S."/>
            <person name="Isbrandt T."/>
            <person name="Kuo A."/>
            <person name="Sato A."/>
            <person name="Lyhne E.K."/>
            <person name="Kogle M.E."/>
            <person name="Wiebenga A."/>
            <person name="Kun R.S."/>
            <person name="Lubbers R.J."/>
            <person name="Makela M.R."/>
            <person name="Barry K."/>
            <person name="Chovatia M."/>
            <person name="Clum A."/>
            <person name="Daum C."/>
            <person name="Haridas S."/>
            <person name="He G."/>
            <person name="LaButti K."/>
            <person name="Lipzen A."/>
            <person name="Riley R."/>
            <person name="Salamov A."/>
            <person name="Simmons B.A."/>
            <person name="Magnuson J.K."/>
            <person name="Henrissat B."/>
            <person name="Mortensen U.H."/>
            <person name="Larsen T.O."/>
            <person name="Devries R.P."/>
            <person name="Grigoriev I.V."/>
            <person name="Machida M."/>
            <person name="Baker S.E."/>
            <person name="Andersen M.R."/>
            <person name="Cantor M.N."/>
            <person name="Hua S.X."/>
        </authorList>
    </citation>
    <scope>NUCLEOTIDE SEQUENCE [LARGE SCALE GENOMIC DNA]</scope>
    <source>
        <strain evidence="1 2">CBS 119388</strain>
    </source>
</reference>
<organism evidence="1 2">
    <name type="scientific">Aspergillus pseudonomiae</name>
    <dbReference type="NCBI Taxonomy" id="1506151"/>
    <lineage>
        <taxon>Eukaryota</taxon>
        <taxon>Fungi</taxon>
        <taxon>Dikarya</taxon>
        <taxon>Ascomycota</taxon>
        <taxon>Pezizomycotina</taxon>
        <taxon>Eurotiomycetes</taxon>
        <taxon>Eurotiomycetidae</taxon>
        <taxon>Eurotiales</taxon>
        <taxon>Aspergillaceae</taxon>
        <taxon>Aspergillus</taxon>
        <taxon>Aspergillus subgen. Circumdati</taxon>
    </lineage>
</organism>
<protein>
    <submittedName>
        <fullName evidence="1">Uncharacterized protein</fullName>
    </submittedName>
</protein>
<proteinExistence type="predicted"/>
<dbReference type="InterPro" id="IPR011032">
    <property type="entry name" value="GroES-like_sf"/>
</dbReference>
<evidence type="ECO:0000313" key="1">
    <source>
        <dbReference type="EMBL" id="KAE8402922.1"/>
    </source>
</evidence>
<dbReference type="EMBL" id="ML736782">
    <property type="protein sequence ID" value="KAE8402922.1"/>
    <property type="molecule type" value="Genomic_DNA"/>
</dbReference>
<dbReference type="AlphaFoldDB" id="A0A5N7D8Z5"/>
<dbReference type="RefSeq" id="XP_031940241.1">
    <property type="nucleotide sequence ID" value="XM_032082316.1"/>
</dbReference>
<sequence>MVKQSPSSVMGNAPHTNPSANELVIKIKAIVLNPADVGTQKLEVLIDGYPEILGCDATEEIVEVHLTLAELYTPSDLVICATGPLNRKDSK</sequence>